<protein>
    <submittedName>
        <fullName evidence="1">Uncharacterized protein</fullName>
    </submittedName>
</protein>
<gene>
    <name evidence="1" type="ORF">HPB50_005772</name>
</gene>
<accession>A0ACB7T3K8</accession>
<reference evidence="1" key="1">
    <citation type="submission" date="2020-05" db="EMBL/GenBank/DDBJ databases">
        <title>Large-scale comparative analyses of tick genomes elucidate their genetic diversity and vector capacities.</title>
        <authorList>
            <person name="Jia N."/>
            <person name="Wang J."/>
            <person name="Shi W."/>
            <person name="Du L."/>
            <person name="Sun Y."/>
            <person name="Zhan W."/>
            <person name="Jiang J."/>
            <person name="Wang Q."/>
            <person name="Zhang B."/>
            <person name="Ji P."/>
            <person name="Sakyi L.B."/>
            <person name="Cui X."/>
            <person name="Yuan T."/>
            <person name="Jiang B."/>
            <person name="Yang W."/>
            <person name="Lam T.T.-Y."/>
            <person name="Chang Q."/>
            <person name="Ding S."/>
            <person name="Wang X."/>
            <person name="Zhu J."/>
            <person name="Ruan X."/>
            <person name="Zhao L."/>
            <person name="Wei J."/>
            <person name="Que T."/>
            <person name="Du C."/>
            <person name="Cheng J."/>
            <person name="Dai P."/>
            <person name="Han X."/>
            <person name="Huang E."/>
            <person name="Gao Y."/>
            <person name="Liu J."/>
            <person name="Shao H."/>
            <person name="Ye R."/>
            <person name="Li L."/>
            <person name="Wei W."/>
            <person name="Wang X."/>
            <person name="Wang C."/>
            <person name="Yang T."/>
            <person name="Huo Q."/>
            <person name="Li W."/>
            <person name="Guo W."/>
            <person name="Chen H."/>
            <person name="Zhou L."/>
            <person name="Ni X."/>
            <person name="Tian J."/>
            <person name="Zhou Y."/>
            <person name="Sheng Y."/>
            <person name="Liu T."/>
            <person name="Pan Y."/>
            <person name="Xia L."/>
            <person name="Li J."/>
            <person name="Zhao F."/>
            <person name="Cao W."/>
        </authorList>
    </citation>
    <scope>NUCLEOTIDE SEQUENCE</scope>
    <source>
        <strain evidence="1">Hyas-2018</strain>
    </source>
</reference>
<organism evidence="1 2">
    <name type="scientific">Hyalomma asiaticum</name>
    <name type="common">Tick</name>
    <dbReference type="NCBI Taxonomy" id="266040"/>
    <lineage>
        <taxon>Eukaryota</taxon>
        <taxon>Metazoa</taxon>
        <taxon>Ecdysozoa</taxon>
        <taxon>Arthropoda</taxon>
        <taxon>Chelicerata</taxon>
        <taxon>Arachnida</taxon>
        <taxon>Acari</taxon>
        <taxon>Parasitiformes</taxon>
        <taxon>Ixodida</taxon>
        <taxon>Ixodoidea</taxon>
        <taxon>Ixodidae</taxon>
        <taxon>Hyalomminae</taxon>
        <taxon>Hyalomma</taxon>
    </lineage>
</organism>
<evidence type="ECO:0000313" key="1">
    <source>
        <dbReference type="EMBL" id="KAH6940731.1"/>
    </source>
</evidence>
<evidence type="ECO:0000313" key="2">
    <source>
        <dbReference type="Proteomes" id="UP000821845"/>
    </source>
</evidence>
<proteinExistence type="predicted"/>
<dbReference type="EMBL" id="CM023491">
    <property type="protein sequence ID" value="KAH6940731.1"/>
    <property type="molecule type" value="Genomic_DNA"/>
</dbReference>
<dbReference type="Proteomes" id="UP000821845">
    <property type="component" value="Chromosome 11"/>
</dbReference>
<name>A0ACB7T3K8_HYAAI</name>
<keyword evidence="2" id="KW-1185">Reference proteome</keyword>
<sequence length="711" mass="79824">MNVQVVQLYYVQYLNGFDAPALEAALQGIPGIPEEDAALLSAACSQARALTAPINTDSPPPDLRGLRLDWCRLQLHACAQRHAWNLRERPHLASLMNTLVFHTKMVDYLDRILVFFSRAFEDQFHLCLEFPAQTRYIIAFPLICGHFMNCTHELCPEERHHIGDRSLTLVNAFLDEMSKEAKNIITTICDEQCTLSDRLLPKHSAPHMALLAMHQRKQRTDKKHRQGAGGAQPNAPRDKPGAESYRRTREELSTFDVLFHPRMKCVSNSTSTVCVCRALVGMVMYNPESHEIAKPSELLSSVQAYMSVLQGIENHVHVDVTRVFNNVLLQQTQPQDSHGDKTIATLYTNWYLEVLLRKVTAGHMCYSPLHRAFVNLVHDGQQVPFTAEEFSDVQELRSLAELIGPYGMKFLNESLMWHIASQVAELKLRSLAELIGPYGMKFLNESLMWHIASQVAELKKIVLQNREILIELRSNYDKPEQMRELFKKLQNVDSVLQRMTIVGVILCFRMLAQEALNDVLSMRIPFLLSSVADLKHHVSNGETLVVSEMASAAGLPCKVDPALVAALRSQKNDLGDDEYQVACLLMVFVAVSLPKLARTEGSVYKPSLEAHTNNMHCLAHAVNALAGSLFTICGHDDIEDRLKEFLALASSSLLRLGQEADREAGAGREAVFLLLHLLVDESPFLTMDLLESCFPYALLRNAAHAVYKAEA</sequence>
<comment type="caution">
    <text evidence="1">The sequence shown here is derived from an EMBL/GenBank/DDBJ whole genome shotgun (WGS) entry which is preliminary data.</text>
</comment>